<name>A0A077QKX7_XENBV</name>
<evidence type="ECO:0000313" key="1">
    <source>
        <dbReference type="EMBL" id="CDH33863.1"/>
    </source>
</evidence>
<dbReference type="AlphaFoldDB" id="A0A077QKX7"/>
<protein>
    <submittedName>
        <fullName evidence="1">Uncharacterized protein</fullName>
    </submittedName>
</protein>
<organism evidence="1">
    <name type="scientific">Xenorhabdus bovienii str. Intermedium</name>
    <dbReference type="NCBI Taxonomy" id="1379677"/>
    <lineage>
        <taxon>Bacteria</taxon>
        <taxon>Pseudomonadati</taxon>
        <taxon>Pseudomonadota</taxon>
        <taxon>Gammaproteobacteria</taxon>
        <taxon>Enterobacterales</taxon>
        <taxon>Morganellaceae</taxon>
        <taxon>Xenorhabdus</taxon>
    </lineage>
</organism>
<comment type="caution">
    <text evidence="1">The sequence shown here is derived from an EMBL/GenBank/DDBJ whole genome shotgun (WGS) entry which is preliminary data.</text>
</comment>
<gene>
    <name evidence="1" type="ORF">XBI1_280079</name>
</gene>
<sequence>MICALVGYGLWSHQRMGQGTYPKIFSLWQTRSHNNSQI</sequence>
<proteinExistence type="predicted"/>
<accession>A0A077QKX7</accession>
<dbReference type="EMBL" id="CBTB010000201">
    <property type="protein sequence ID" value="CDH33863.1"/>
    <property type="molecule type" value="Genomic_DNA"/>
</dbReference>
<reference evidence="1" key="1">
    <citation type="submission" date="2013-07" db="EMBL/GenBank/DDBJ databases">
        <title>Sub-species coevolution in mutualistic symbiosis.</title>
        <authorList>
            <person name="Murfin K."/>
            <person name="Klassen J."/>
            <person name="Lee M."/>
            <person name="Forst S."/>
            <person name="Stock P."/>
            <person name="Goodrich-Blair H."/>
        </authorList>
    </citation>
    <scope>NUCLEOTIDE SEQUENCE [LARGE SCALE GENOMIC DNA]</scope>
    <source>
        <strain evidence="1">Intermedium</strain>
    </source>
</reference>
<dbReference type="HOGENOM" id="CLU_3334955_0_0_6"/>
<dbReference type="Proteomes" id="UP000028480">
    <property type="component" value="Unassembled WGS sequence"/>
</dbReference>